<evidence type="ECO:0000313" key="3">
    <source>
        <dbReference type="Proteomes" id="UP001218188"/>
    </source>
</evidence>
<proteinExistence type="predicted"/>
<dbReference type="Proteomes" id="UP001218188">
    <property type="component" value="Unassembled WGS sequence"/>
</dbReference>
<evidence type="ECO:0000313" key="2">
    <source>
        <dbReference type="EMBL" id="KAJ7039698.1"/>
    </source>
</evidence>
<organism evidence="2 3">
    <name type="scientific">Mycena alexandri</name>
    <dbReference type="NCBI Taxonomy" id="1745969"/>
    <lineage>
        <taxon>Eukaryota</taxon>
        <taxon>Fungi</taxon>
        <taxon>Dikarya</taxon>
        <taxon>Basidiomycota</taxon>
        <taxon>Agaricomycotina</taxon>
        <taxon>Agaricomycetes</taxon>
        <taxon>Agaricomycetidae</taxon>
        <taxon>Agaricales</taxon>
        <taxon>Marasmiineae</taxon>
        <taxon>Mycenaceae</taxon>
        <taxon>Mycena</taxon>
    </lineage>
</organism>
<dbReference type="AlphaFoldDB" id="A0AAD6X5C6"/>
<feature type="region of interest" description="Disordered" evidence="1">
    <location>
        <begin position="1"/>
        <end position="66"/>
    </location>
</feature>
<feature type="compositionally biased region" description="Polar residues" evidence="1">
    <location>
        <begin position="193"/>
        <end position="204"/>
    </location>
</feature>
<dbReference type="EMBL" id="JARJCM010000026">
    <property type="protein sequence ID" value="KAJ7039698.1"/>
    <property type="molecule type" value="Genomic_DNA"/>
</dbReference>
<keyword evidence="3" id="KW-1185">Reference proteome</keyword>
<gene>
    <name evidence="2" type="ORF">C8F04DRAFT_1086295</name>
</gene>
<comment type="caution">
    <text evidence="2">The sequence shown here is derived from an EMBL/GenBank/DDBJ whole genome shotgun (WGS) entry which is preliminary data.</text>
</comment>
<protein>
    <submittedName>
        <fullName evidence="2">Uncharacterized protein</fullName>
    </submittedName>
</protein>
<feature type="region of interest" description="Disordered" evidence="1">
    <location>
        <begin position="193"/>
        <end position="221"/>
    </location>
</feature>
<name>A0AAD6X5C6_9AGAR</name>
<reference evidence="2" key="1">
    <citation type="submission" date="2023-03" db="EMBL/GenBank/DDBJ databases">
        <title>Massive genome expansion in bonnet fungi (Mycena s.s.) driven by repeated elements and novel gene families across ecological guilds.</title>
        <authorList>
            <consortium name="Lawrence Berkeley National Laboratory"/>
            <person name="Harder C.B."/>
            <person name="Miyauchi S."/>
            <person name="Viragh M."/>
            <person name="Kuo A."/>
            <person name="Thoen E."/>
            <person name="Andreopoulos B."/>
            <person name="Lu D."/>
            <person name="Skrede I."/>
            <person name="Drula E."/>
            <person name="Henrissat B."/>
            <person name="Morin E."/>
            <person name="Kohler A."/>
            <person name="Barry K."/>
            <person name="LaButti K."/>
            <person name="Morin E."/>
            <person name="Salamov A."/>
            <person name="Lipzen A."/>
            <person name="Mereny Z."/>
            <person name="Hegedus B."/>
            <person name="Baldrian P."/>
            <person name="Stursova M."/>
            <person name="Weitz H."/>
            <person name="Taylor A."/>
            <person name="Grigoriev I.V."/>
            <person name="Nagy L.G."/>
            <person name="Martin F."/>
            <person name="Kauserud H."/>
        </authorList>
    </citation>
    <scope>NUCLEOTIDE SEQUENCE</scope>
    <source>
        <strain evidence="2">CBHHK200</strain>
    </source>
</reference>
<feature type="compositionally biased region" description="Low complexity" evidence="1">
    <location>
        <begin position="15"/>
        <end position="57"/>
    </location>
</feature>
<evidence type="ECO:0000256" key="1">
    <source>
        <dbReference type="SAM" id="MobiDB-lite"/>
    </source>
</evidence>
<accession>A0AAD6X5C6</accession>
<sequence>MSGKLALTPPPVVRAPFPSRAKSPPRAASPAPSTSSPLSSLTTPSSSGPSTSAASKPKTGKTAPDLHRRAITACMRASPAGAKILHMGARLAVGIMSATRELERMCGDSAGGGERLFSFAEDEEEEEGLIEDDYDDDELDVDVDAEGVDDLMDEEEEVLAAFTTTTTTIPISAGMGMGRLIAAAPSPISFTATSSSFLPPNTTPDAEDVPMPDAPLTPPTTLSASWIVIGGEEKTQGDWEMV</sequence>